<organism evidence="1 2">
    <name type="scientific">Pinctada imbricata</name>
    <name type="common">Atlantic pearl-oyster</name>
    <name type="synonym">Pinctada martensii</name>
    <dbReference type="NCBI Taxonomy" id="66713"/>
    <lineage>
        <taxon>Eukaryota</taxon>
        <taxon>Metazoa</taxon>
        <taxon>Spiralia</taxon>
        <taxon>Lophotrochozoa</taxon>
        <taxon>Mollusca</taxon>
        <taxon>Bivalvia</taxon>
        <taxon>Autobranchia</taxon>
        <taxon>Pteriomorphia</taxon>
        <taxon>Pterioida</taxon>
        <taxon>Pterioidea</taxon>
        <taxon>Pteriidae</taxon>
        <taxon>Pinctada</taxon>
    </lineage>
</organism>
<gene>
    <name evidence="1" type="ORF">FSP39_006769</name>
</gene>
<dbReference type="Proteomes" id="UP001186944">
    <property type="component" value="Unassembled WGS sequence"/>
</dbReference>
<comment type="caution">
    <text evidence="1">The sequence shown here is derived from an EMBL/GenBank/DDBJ whole genome shotgun (WGS) entry which is preliminary data.</text>
</comment>
<protein>
    <submittedName>
        <fullName evidence="1">Uncharacterized protein</fullName>
    </submittedName>
</protein>
<keyword evidence="2" id="KW-1185">Reference proteome</keyword>
<sequence>MESCTFSSRQQNLCEPLYIDTDINYNLDLSLFPGIEDPVKRFQPQLLIHGPQTCDCFRQYYRLPTATSAFYVTQPADFCCCQDCSLRDNAPSSYHTPSTRQQTTCYEFSNQCIDLRNEQVVPSSFPENVRDLRFQEANDDKPDQFLLSPWELSFLIDDVTKDNSGTDQDLDMYLCSGKRKSTSDQDEVPSKRVRIDECSDSPFYNSPRYYSSGLEMIRGV</sequence>
<dbReference type="AlphaFoldDB" id="A0AA88YHK9"/>
<evidence type="ECO:0000313" key="1">
    <source>
        <dbReference type="EMBL" id="KAK3101846.1"/>
    </source>
</evidence>
<accession>A0AA88YHK9</accession>
<reference evidence="1" key="1">
    <citation type="submission" date="2019-08" db="EMBL/GenBank/DDBJ databases">
        <title>The improved chromosome-level genome for the pearl oyster Pinctada fucata martensii using PacBio sequencing and Hi-C.</title>
        <authorList>
            <person name="Zheng Z."/>
        </authorList>
    </citation>
    <scope>NUCLEOTIDE SEQUENCE</scope>
    <source>
        <strain evidence="1">ZZ-2019</strain>
        <tissue evidence="1">Adductor muscle</tissue>
    </source>
</reference>
<evidence type="ECO:0000313" key="2">
    <source>
        <dbReference type="Proteomes" id="UP001186944"/>
    </source>
</evidence>
<dbReference type="EMBL" id="VSWD01000005">
    <property type="protein sequence ID" value="KAK3101846.1"/>
    <property type="molecule type" value="Genomic_DNA"/>
</dbReference>
<proteinExistence type="predicted"/>
<name>A0AA88YHK9_PINIB</name>